<name>A0AAV6V5L6_9ARAC</name>
<comment type="caution">
    <text evidence="1">The sequence shown here is derived from an EMBL/GenBank/DDBJ whole genome shotgun (WGS) entry which is preliminary data.</text>
</comment>
<proteinExistence type="predicted"/>
<organism evidence="1 2">
    <name type="scientific">Oedothorax gibbosus</name>
    <dbReference type="NCBI Taxonomy" id="931172"/>
    <lineage>
        <taxon>Eukaryota</taxon>
        <taxon>Metazoa</taxon>
        <taxon>Ecdysozoa</taxon>
        <taxon>Arthropoda</taxon>
        <taxon>Chelicerata</taxon>
        <taxon>Arachnida</taxon>
        <taxon>Araneae</taxon>
        <taxon>Araneomorphae</taxon>
        <taxon>Entelegynae</taxon>
        <taxon>Araneoidea</taxon>
        <taxon>Linyphiidae</taxon>
        <taxon>Erigoninae</taxon>
        <taxon>Oedothorax</taxon>
    </lineage>
</organism>
<dbReference type="EMBL" id="JAFNEN010000164">
    <property type="protein sequence ID" value="KAG8191173.1"/>
    <property type="molecule type" value="Genomic_DNA"/>
</dbReference>
<keyword evidence="2" id="KW-1185">Reference proteome</keyword>
<reference evidence="1 2" key="1">
    <citation type="journal article" date="2022" name="Nat. Ecol. Evol.">
        <title>A masculinizing supergene underlies an exaggerated male reproductive morph in a spider.</title>
        <authorList>
            <person name="Hendrickx F."/>
            <person name="De Corte Z."/>
            <person name="Sonet G."/>
            <person name="Van Belleghem S.M."/>
            <person name="Kostlbacher S."/>
            <person name="Vangestel C."/>
        </authorList>
    </citation>
    <scope>NUCLEOTIDE SEQUENCE [LARGE SCALE GENOMIC DNA]</scope>
    <source>
        <strain evidence="1">W744_W776</strain>
    </source>
</reference>
<evidence type="ECO:0000313" key="1">
    <source>
        <dbReference type="EMBL" id="KAG8191173.1"/>
    </source>
</evidence>
<sequence length="67" mass="7704">MILSDIAGLPPLRSFCSCIAVLSLAVFKVKLQFGFSPVLFGNYNELHQCLLFQTFRLRNSIELYTRY</sequence>
<gene>
    <name evidence="1" type="ORF">JTE90_011857</name>
</gene>
<protein>
    <submittedName>
        <fullName evidence="1">Uncharacterized protein</fullName>
    </submittedName>
</protein>
<accession>A0AAV6V5L6</accession>
<dbReference type="AlphaFoldDB" id="A0AAV6V5L6"/>
<evidence type="ECO:0000313" key="2">
    <source>
        <dbReference type="Proteomes" id="UP000827092"/>
    </source>
</evidence>
<dbReference type="Proteomes" id="UP000827092">
    <property type="component" value="Unassembled WGS sequence"/>
</dbReference>